<keyword evidence="3" id="KW-1185">Reference proteome</keyword>
<accession>A0A834NCK3</accession>
<dbReference type="AlphaFoldDB" id="A0A834NCK3"/>
<gene>
    <name evidence="2" type="ORF">HZH66_005426</name>
</gene>
<dbReference type="Proteomes" id="UP000614350">
    <property type="component" value="Unassembled WGS sequence"/>
</dbReference>
<evidence type="ECO:0000256" key="1">
    <source>
        <dbReference type="SAM" id="MobiDB-lite"/>
    </source>
</evidence>
<proteinExistence type="predicted"/>
<sequence>MSVMSERRRVKDEEVEKEEGGGGGEGKKRRGERTDLWKKRETSSVGKAKVRNEKTRETAVRANIRKCDKYEKLQPCKKL</sequence>
<name>A0A834NCK3_VESVU</name>
<evidence type="ECO:0000313" key="3">
    <source>
        <dbReference type="Proteomes" id="UP000614350"/>
    </source>
</evidence>
<protein>
    <submittedName>
        <fullName evidence="2">Uncharacterized protein</fullName>
    </submittedName>
</protein>
<reference evidence="2" key="1">
    <citation type="journal article" date="2020" name="G3 (Bethesda)">
        <title>High-Quality Assemblies for Three Invasive Social Wasps from the &lt;i&gt;Vespula&lt;/i&gt; Genus.</title>
        <authorList>
            <person name="Harrop T.W.R."/>
            <person name="Guhlin J."/>
            <person name="McLaughlin G.M."/>
            <person name="Permina E."/>
            <person name="Stockwell P."/>
            <person name="Gilligan J."/>
            <person name="Le Lec M.F."/>
            <person name="Gruber M.A.M."/>
            <person name="Quinn O."/>
            <person name="Lovegrove M."/>
            <person name="Duncan E.J."/>
            <person name="Remnant E.J."/>
            <person name="Van Eeckhoven J."/>
            <person name="Graham B."/>
            <person name="Knapp R.A."/>
            <person name="Langford K.W."/>
            <person name="Kronenberg Z."/>
            <person name="Press M.O."/>
            <person name="Eacker S.M."/>
            <person name="Wilson-Rankin E.E."/>
            <person name="Purcell J."/>
            <person name="Lester P.J."/>
            <person name="Dearden P.K."/>
        </authorList>
    </citation>
    <scope>NUCLEOTIDE SEQUENCE</scope>
    <source>
        <strain evidence="2">Marl-1</strain>
    </source>
</reference>
<feature type="compositionally biased region" description="Basic and acidic residues" evidence="1">
    <location>
        <begin position="1"/>
        <end position="20"/>
    </location>
</feature>
<feature type="region of interest" description="Disordered" evidence="1">
    <location>
        <begin position="1"/>
        <end position="57"/>
    </location>
</feature>
<dbReference type="EMBL" id="JACSEA010000004">
    <property type="protein sequence ID" value="KAF7403159.1"/>
    <property type="molecule type" value="Genomic_DNA"/>
</dbReference>
<organism evidence="2 3">
    <name type="scientific">Vespula vulgaris</name>
    <name type="common">Yellow jacket</name>
    <name type="synonym">Wasp</name>
    <dbReference type="NCBI Taxonomy" id="7454"/>
    <lineage>
        <taxon>Eukaryota</taxon>
        <taxon>Metazoa</taxon>
        <taxon>Ecdysozoa</taxon>
        <taxon>Arthropoda</taxon>
        <taxon>Hexapoda</taxon>
        <taxon>Insecta</taxon>
        <taxon>Pterygota</taxon>
        <taxon>Neoptera</taxon>
        <taxon>Endopterygota</taxon>
        <taxon>Hymenoptera</taxon>
        <taxon>Apocrita</taxon>
        <taxon>Aculeata</taxon>
        <taxon>Vespoidea</taxon>
        <taxon>Vespidae</taxon>
        <taxon>Vespinae</taxon>
        <taxon>Vespula</taxon>
    </lineage>
</organism>
<comment type="caution">
    <text evidence="2">The sequence shown here is derived from an EMBL/GenBank/DDBJ whole genome shotgun (WGS) entry which is preliminary data.</text>
</comment>
<evidence type="ECO:0000313" key="2">
    <source>
        <dbReference type="EMBL" id="KAF7403159.1"/>
    </source>
</evidence>
<feature type="compositionally biased region" description="Basic and acidic residues" evidence="1">
    <location>
        <begin position="32"/>
        <end position="42"/>
    </location>
</feature>